<feature type="compositionally biased region" description="Polar residues" evidence="4">
    <location>
        <begin position="1"/>
        <end position="14"/>
    </location>
</feature>
<dbReference type="CDD" id="cd22965">
    <property type="entry name" value="DD_DPY30_SDC1"/>
    <property type="match status" value="1"/>
</dbReference>
<evidence type="ECO:0000313" key="6">
    <source>
        <dbReference type="Proteomes" id="UP000249526"/>
    </source>
</evidence>
<proteinExistence type="inferred from homology"/>
<protein>
    <recommendedName>
        <fullName evidence="7">COMPASS complex subunit Sdc1</fullName>
    </recommendedName>
</protein>
<dbReference type="GeneID" id="37162400"/>
<reference evidence="5 6" key="1">
    <citation type="submission" date="2018-02" db="EMBL/GenBank/DDBJ databases">
        <title>The genomes of Aspergillus section Nigri reveals drivers in fungal speciation.</title>
        <authorList>
            <consortium name="DOE Joint Genome Institute"/>
            <person name="Vesth T.C."/>
            <person name="Nybo J."/>
            <person name="Theobald S."/>
            <person name="Brandl J."/>
            <person name="Frisvad J.C."/>
            <person name="Nielsen K.F."/>
            <person name="Lyhne E.K."/>
            <person name="Kogle M.E."/>
            <person name="Kuo A."/>
            <person name="Riley R."/>
            <person name="Clum A."/>
            <person name="Nolan M."/>
            <person name="Lipzen A."/>
            <person name="Salamov A."/>
            <person name="Henrissat B."/>
            <person name="Wiebenga A."/>
            <person name="De vries R.P."/>
            <person name="Grigoriev I.V."/>
            <person name="Mortensen U.H."/>
            <person name="Andersen M.R."/>
            <person name="Baker S.E."/>
        </authorList>
    </citation>
    <scope>NUCLEOTIDE SEQUENCE [LARGE SCALE GENOMIC DNA]</scope>
    <source>
        <strain evidence="5 6">CBS 112811</strain>
    </source>
</reference>
<feature type="compositionally biased region" description="Pro residues" evidence="4">
    <location>
        <begin position="34"/>
        <end position="53"/>
    </location>
</feature>
<dbReference type="Gene3D" id="1.20.890.10">
    <property type="entry name" value="cAMP-dependent protein kinase regulatory subunit, dimerization-anchoring domain"/>
    <property type="match status" value="1"/>
</dbReference>
<comment type="subcellular location">
    <subcellularLocation>
        <location evidence="1">Nucleus</location>
    </subcellularLocation>
</comment>
<gene>
    <name evidence="5" type="ORF">BO85DRAFT_444350</name>
</gene>
<organism evidence="5 6">
    <name type="scientific">Aspergillus piperis CBS 112811</name>
    <dbReference type="NCBI Taxonomy" id="1448313"/>
    <lineage>
        <taxon>Eukaryota</taxon>
        <taxon>Fungi</taxon>
        <taxon>Dikarya</taxon>
        <taxon>Ascomycota</taxon>
        <taxon>Pezizomycotina</taxon>
        <taxon>Eurotiomycetes</taxon>
        <taxon>Eurotiomycetidae</taxon>
        <taxon>Eurotiales</taxon>
        <taxon>Aspergillaceae</taxon>
        <taxon>Aspergillus</taxon>
        <taxon>Aspergillus subgen. Circumdati</taxon>
    </lineage>
</organism>
<evidence type="ECO:0000256" key="4">
    <source>
        <dbReference type="SAM" id="MobiDB-lite"/>
    </source>
</evidence>
<evidence type="ECO:0000313" key="5">
    <source>
        <dbReference type="EMBL" id="RAH63014.1"/>
    </source>
</evidence>
<dbReference type="AlphaFoldDB" id="A0A8G1RE58"/>
<dbReference type="RefSeq" id="XP_025520936.1">
    <property type="nucleotide sequence ID" value="XM_025658998.1"/>
</dbReference>
<keyword evidence="6" id="KW-1185">Reference proteome</keyword>
<evidence type="ECO:0000256" key="2">
    <source>
        <dbReference type="ARBA" id="ARBA00010849"/>
    </source>
</evidence>
<dbReference type="GO" id="GO:0005634">
    <property type="term" value="C:nucleus"/>
    <property type="evidence" value="ECO:0007669"/>
    <property type="project" value="UniProtKB-SubCell"/>
</dbReference>
<name>A0A8G1RE58_9EURO</name>
<dbReference type="Proteomes" id="UP000249526">
    <property type="component" value="Unassembled WGS sequence"/>
</dbReference>
<dbReference type="EMBL" id="KZ825054">
    <property type="protein sequence ID" value="RAH63014.1"/>
    <property type="molecule type" value="Genomic_DNA"/>
</dbReference>
<evidence type="ECO:0000256" key="1">
    <source>
        <dbReference type="ARBA" id="ARBA00004123"/>
    </source>
</evidence>
<feature type="compositionally biased region" description="Pro residues" evidence="4">
    <location>
        <begin position="16"/>
        <end position="26"/>
    </location>
</feature>
<dbReference type="InterPro" id="IPR049629">
    <property type="entry name" value="DPY30_SDC1_DD"/>
</dbReference>
<evidence type="ECO:0000256" key="3">
    <source>
        <dbReference type="ARBA" id="ARBA00023242"/>
    </source>
</evidence>
<dbReference type="Pfam" id="PF05186">
    <property type="entry name" value="Dpy-30"/>
    <property type="match status" value="1"/>
</dbReference>
<feature type="region of interest" description="Disordered" evidence="4">
    <location>
        <begin position="1"/>
        <end position="98"/>
    </location>
</feature>
<evidence type="ECO:0008006" key="7">
    <source>
        <dbReference type="Google" id="ProtNLM"/>
    </source>
</evidence>
<sequence length="150" mass="15989">MADDNAQATARTSEPQPQPNPPPPPSTTSTTTTPFPPQNQQPSSQPQPQPHPHLNPEKDKIMASDSAANTPGADSAAATPSATTTTTTTQVRPGGAPIRRYMNEKIVPHLLDGMTVVAKEQPPNPLRVLGEYLIQKSNEIEQQGVSKTPE</sequence>
<keyword evidence="3" id="KW-0539">Nucleus</keyword>
<accession>A0A8G1RE58</accession>
<feature type="compositionally biased region" description="Low complexity" evidence="4">
    <location>
        <begin position="70"/>
        <end position="89"/>
    </location>
</feature>
<comment type="similarity">
    <text evidence="2">Belongs to the dpy-30 family.</text>
</comment>
<dbReference type="InterPro" id="IPR007858">
    <property type="entry name" value="Dpy-30_motif"/>
</dbReference>